<dbReference type="AlphaFoldDB" id="A0A1I0FRY0"/>
<dbReference type="EMBL" id="FOIM01000009">
    <property type="protein sequence ID" value="SET61173.1"/>
    <property type="molecule type" value="Genomic_DNA"/>
</dbReference>
<protein>
    <submittedName>
        <fullName evidence="3">Methylated-DNA-protein-cysteine methyltransferase related protein</fullName>
    </submittedName>
</protein>
<keyword evidence="1" id="KW-0227">DNA damage</keyword>
<feature type="domain" description="Methylated-DNA-[protein]-cysteine S-methyltransferase DNA binding" evidence="2">
    <location>
        <begin position="2"/>
        <end position="83"/>
    </location>
</feature>
<dbReference type="CDD" id="cd06445">
    <property type="entry name" value="ATase"/>
    <property type="match status" value="1"/>
</dbReference>
<keyword evidence="3" id="KW-0808">Transferase</keyword>
<sequence length="118" mass="12931">MDFYQRVGIVCRAIPAGKVATYGQIALLCGKPRNARQVGYALNRGRAGADVPAFRVVNGQGVLSGAQAFSRPNTQKKLLAGDGIRVSADNRVDLKRFGWHNTLDEALFLRQEFERLGI</sequence>
<dbReference type="Pfam" id="PF01035">
    <property type="entry name" value="DNA_binding_1"/>
    <property type="match status" value="1"/>
</dbReference>
<proteinExistence type="predicted"/>
<accession>A0A1I0FRY0</accession>
<dbReference type="GO" id="GO:0032259">
    <property type="term" value="P:methylation"/>
    <property type="evidence" value="ECO:0007669"/>
    <property type="project" value="UniProtKB-KW"/>
</dbReference>
<dbReference type="InterPro" id="IPR036217">
    <property type="entry name" value="MethylDNA_cys_MeTrfase_DNAb"/>
</dbReference>
<dbReference type="GO" id="GO:0008168">
    <property type="term" value="F:methyltransferase activity"/>
    <property type="evidence" value="ECO:0007669"/>
    <property type="project" value="UniProtKB-KW"/>
</dbReference>
<dbReference type="GeneID" id="93278262"/>
<dbReference type="Proteomes" id="UP000198508">
    <property type="component" value="Unassembled WGS sequence"/>
</dbReference>
<dbReference type="InterPro" id="IPR052520">
    <property type="entry name" value="ATL_DNA_repair"/>
</dbReference>
<dbReference type="GO" id="GO:0006281">
    <property type="term" value="P:DNA repair"/>
    <property type="evidence" value="ECO:0007669"/>
    <property type="project" value="InterPro"/>
</dbReference>
<reference evidence="4" key="1">
    <citation type="submission" date="2016-10" db="EMBL/GenBank/DDBJ databases">
        <authorList>
            <person name="Varghese N."/>
            <person name="Submissions S."/>
        </authorList>
    </citation>
    <scope>NUCLEOTIDE SEQUENCE [LARGE SCALE GENOMIC DNA]</scope>
    <source>
        <strain evidence="4">NLAE-zl-G277</strain>
    </source>
</reference>
<dbReference type="STRING" id="460384.SAMN05216313_109145"/>
<dbReference type="Gene3D" id="1.10.10.10">
    <property type="entry name" value="Winged helix-like DNA-binding domain superfamily/Winged helix DNA-binding domain"/>
    <property type="match status" value="1"/>
</dbReference>
<evidence type="ECO:0000313" key="4">
    <source>
        <dbReference type="Proteomes" id="UP000198508"/>
    </source>
</evidence>
<keyword evidence="3" id="KW-0489">Methyltransferase</keyword>
<evidence type="ECO:0000313" key="3">
    <source>
        <dbReference type="EMBL" id="SET61173.1"/>
    </source>
</evidence>
<name>A0A1I0FRY0_9FIRM</name>
<evidence type="ECO:0000259" key="2">
    <source>
        <dbReference type="Pfam" id="PF01035"/>
    </source>
</evidence>
<gene>
    <name evidence="3" type="ORF">SAMN05216313_109145</name>
</gene>
<dbReference type="PANTHER" id="PTHR42942">
    <property type="entry name" value="6-O-METHYLGUANINE DNA METHYLTRANSFERASE"/>
    <property type="match status" value="1"/>
</dbReference>
<dbReference type="PANTHER" id="PTHR42942:SF1">
    <property type="entry name" value="ALKYLTRANSFERASE-LIKE PROTEIN 1"/>
    <property type="match status" value="1"/>
</dbReference>
<evidence type="ECO:0000256" key="1">
    <source>
        <dbReference type="ARBA" id="ARBA00022763"/>
    </source>
</evidence>
<dbReference type="RefSeq" id="WP_024734207.1">
    <property type="nucleotide sequence ID" value="NZ_CABJCG010000006.1"/>
</dbReference>
<dbReference type="SUPFAM" id="SSF46767">
    <property type="entry name" value="Methylated DNA-protein cysteine methyltransferase, C-terminal domain"/>
    <property type="match status" value="1"/>
</dbReference>
<organism evidence="3 4">
    <name type="scientific">Enterocloster lavalensis</name>
    <dbReference type="NCBI Taxonomy" id="460384"/>
    <lineage>
        <taxon>Bacteria</taxon>
        <taxon>Bacillati</taxon>
        <taxon>Bacillota</taxon>
        <taxon>Clostridia</taxon>
        <taxon>Lachnospirales</taxon>
        <taxon>Lachnospiraceae</taxon>
        <taxon>Enterocloster</taxon>
    </lineage>
</organism>
<dbReference type="InterPro" id="IPR014048">
    <property type="entry name" value="MethylDNA_cys_MeTrfase_DNA-bd"/>
</dbReference>
<dbReference type="InterPro" id="IPR036388">
    <property type="entry name" value="WH-like_DNA-bd_sf"/>
</dbReference>
<keyword evidence="4" id="KW-1185">Reference proteome</keyword>